<keyword evidence="3" id="KW-0611">Plant defense</keyword>
<dbReference type="InterPro" id="IPR001283">
    <property type="entry name" value="CRISP-related"/>
</dbReference>
<feature type="domain" description="SCP" evidence="6">
    <location>
        <begin position="66"/>
        <end position="197"/>
    </location>
</feature>
<dbReference type="Gene3D" id="3.40.33.10">
    <property type="entry name" value="CAP"/>
    <property type="match status" value="1"/>
</dbReference>
<organism evidence="7 8">
    <name type="scientific">Nyssa sinensis</name>
    <dbReference type="NCBI Taxonomy" id="561372"/>
    <lineage>
        <taxon>Eukaryota</taxon>
        <taxon>Viridiplantae</taxon>
        <taxon>Streptophyta</taxon>
        <taxon>Embryophyta</taxon>
        <taxon>Tracheophyta</taxon>
        <taxon>Spermatophyta</taxon>
        <taxon>Magnoliopsida</taxon>
        <taxon>eudicotyledons</taxon>
        <taxon>Gunneridae</taxon>
        <taxon>Pentapetalae</taxon>
        <taxon>asterids</taxon>
        <taxon>Cornales</taxon>
        <taxon>Nyssaceae</taxon>
        <taxon>Nyssa</taxon>
    </lineage>
</organism>
<dbReference type="PROSITE" id="PS01010">
    <property type="entry name" value="CRISP_2"/>
    <property type="match status" value="1"/>
</dbReference>
<protein>
    <recommendedName>
        <fullName evidence="6">SCP domain-containing protein</fullName>
    </recommendedName>
</protein>
<dbReference type="PANTHER" id="PTHR10334">
    <property type="entry name" value="CYSTEINE-RICH SECRETORY PROTEIN-RELATED"/>
    <property type="match status" value="1"/>
</dbReference>
<evidence type="ECO:0000256" key="2">
    <source>
        <dbReference type="ARBA" id="ARBA00022729"/>
    </source>
</evidence>
<dbReference type="SUPFAM" id="SSF55797">
    <property type="entry name" value="PR-1-like"/>
    <property type="match status" value="1"/>
</dbReference>
<keyword evidence="8" id="KW-1185">Reference proteome</keyword>
<gene>
    <name evidence="7" type="ORF">F0562_020820</name>
</gene>
<dbReference type="Proteomes" id="UP000325577">
    <property type="component" value="Linkage Group LG10"/>
</dbReference>
<dbReference type="AlphaFoldDB" id="A0A5J5BS06"/>
<evidence type="ECO:0000256" key="5">
    <source>
        <dbReference type="ARBA" id="ARBA00023265"/>
    </source>
</evidence>
<evidence type="ECO:0000256" key="3">
    <source>
        <dbReference type="ARBA" id="ARBA00022821"/>
    </source>
</evidence>
<evidence type="ECO:0000313" key="8">
    <source>
        <dbReference type="Proteomes" id="UP000325577"/>
    </source>
</evidence>
<evidence type="ECO:0000256" key="1">
    <source>
        <dbReference type="ARBA" id="ARBA00009923"/>
    </source>
</evidence>
<evidence type="ECO:0000256" key="4">
    <source>
        <dbReference type="ARBA" id="ARBA00023157"/>
    </source>
</evidence>
<dbReference type="SMART" id="SM00198">
    <property type="entry name" value="SCP"/>
    <property type="match status" value="1"/>
</dbReference>
<dbReference type="PRINTS" id="PR00837">
    <property type="entry name" value="V5TPXLIKE"/>
</dbReference>
<proteinExistence type="inferred from homology"/>
<dbReference type="Pfam" id="PF00188">
    <property type="entry name" value="CAP"/>
    <property type="match status" value="1"/>
</dbReference>
<evidence type="ECO:0000313" key="7">
    <source>
        <dbReference type="EMBL" id="KAA8545729.1"/>
    </source>
</evidence>
<dbReference type="GO" id="GO:0098542">
    <property type="term" value="P:defense response to other organism"/>
    <property type="evidence" value="ECO:0007669"/>
    <property type="project" value="UniProtKB-ARBA"/>
</dbReference>
<evidence type="ECO:0000259" key="6">
    <source>
        <dbReference type="SMART" id="SM00198"/>
    </source>
</evidence>
<reference evidence="7 8" key="1">
    <citation type="submission" date="2019-09" db="EMBL/GenBank/DDBJ databases">
        <title>A chromosome-level genome assembly of the Chinese tupelo Nyssa sinensis.</title>
        <authorList>
            <person name="Yang X."/>
            <person name="Kang M."/>
            <person name="Yang Y."/>
            <person name="Xiong H."/>
            <person name="Wang M."/>
            <person name="Zhang Z."/>
            <person name="Wang Z."/>
            <person name="Wu H."/>
            <person name="Ma T."/>
            <person name="Liu J."/>
            <person name="Xi Z."/>
        </authorList>
    </citation>
    <scope>NUCLEOTIDE SEQUENCE [LARGE SCALE GENOMIC DNA]</scope>
    <source>
        <strain evidence="7">J267</strain>
        <tissue evidence="7">Leaf</tissue>
    </source>
</reference>
<sequence>MQEKGVLTVIWSIQGGPYGENIAEGFGTDFTAADAVKMWVEEKSKVSLVHVCLMALAMLHSSHAQNSPQDFLNAHNTARAQVGVGPMIWDSTVAAYAMNYANGRRADCRLVHSGGPYGENLAMGTGEFTGRAAVNLWVQERPNYDYNSNSCVGGRVCGHYTQVVWSRSVRLGCARVRCNNGVWLITCNYDPPGNFAGQRPYSRSSSVSSI</sequence>
<dbReference type="GO" id="GO:0005576">
    <property type="term" value="C:extracellular region"/>
    <property type="evidence" value="ECO:0007669"/>
    <property type="project" value="InterPro"/>
</dbReference>
<dbReference type="FunFam" id="3.40.33.10:FF:000006">
    <property type="entry name" value="Putative pathogenesis-related protein 1"/>
    <property type="match status" value="1"/>
</dbReference>
<keyword evidence="2" id="KW-0732">Signal</keyword>
<comment type="similarity">
    <text evidence="1">Belongs to the CRISP family.</text>
</comment>
<dbReference type="InterPro" id="IPR014044">
    <property type="entry name" value="CAP_dom"/>
</dbReference>
<dbReference type="CDD" id="cd05381">
    <property type="entry name" value="CAP_PR-1"/>
    <property type="match status" value="1"/>
</dbReference>
<dbReference type="EMBL" id="CM018033">
    <property type="protein sequence ID" value="KAA8545729.1"/>
    <property type="molecule type" value="Genomic_DNA"/>
</dbReference>
<dbReference type="InterPro" id="IPR035940">
    <property type="entry name" value="CAP_sf"/>
</dbReference>
<keyword evidence="5" id="KW-0568">Pathogenesis-related protein</keyword>
<keyword evidence="4" id="KW-1015">Disulfide bond</keyword>
<name>A0A5J5BS06_9ASTE</name>
<dbReference type="PROSITE" id="PS01009">
    <property type="entry name" value="CRISP_1"/>
    <property type="match status" value="1"/>
</dbReference>
<dbReference type="InterPro" id="IPR018244">
    <property type="entry name" value="Allrgn_V5/Tpx1_CS"/>
</dbReference>
<dbReference type="OrthoDB" id="337038at2759"/>
<accession>A0A5J5BS06</accession>